<feature type="region of interest" description="Disordered" evidence="1">
    <location>
        <begin position="50"/>
        <end position="324"/>
    </location>
</feature>
<feature type="compositionally biased region" description="Acidic residues" evidence="1">
    <location>
        <begin position="106"/>
        <end position="117"/>
    </location>
</feature>
<protein>
    <submittedName>
        <fullName evidence="3">PNMA-like protein 1</fullName>
    </submittedName>
</protein>
<dbReference type="InterPro" id="IPR049131">
    <property type="entry name" value="PNM8A_C"/>
</dbReference>
<dbReference type="Proteomes" id="UP000010552">
    <property type="component" value="Unassembled WGS sequence"/>
</dbReference>
<evidence type="ECO:0000313" key="4">
    <source>
        <dbReference type="Proteomes" id="UP000010552"/>
    </source>
</evidence>
<feature type="compositionally biased region" description="Basic and acidic residues" evidence="1">
    <location>
        <begin position="257"/>
        <end position="281"/>
    </location>
</feature>
<gene>
    <name evidence="3" type="ORF">PAL_GLEAN10004065</name>
</gene>
<evidence type="ECO:0000256" key="1">
    <source>
        <dbReference type="SAM" id="MobiDB-lite"/>
    </source>
</evidence>
<dbReference type="AlphaFoldDB" id="L5KNA7"/>
<dbReference type="EMBL" id="KB030659">
    <property type="protein sequence ID" value="ELK12787.1"/>
    <property type="molecule type" value="Genomic_DNA"/>
</dbReference>
<feature type="compositionally biased region" description="Basic and acidic residues" evidence="1">
    <location>
        <begin position="130"/>
        <end position="145"/>
    </location>
</feature>
<name>L5KNA7_PTEAL</name>
<organism evidence="3 4">
    <name type="scientific">Pteropus alecto</name>
    <name type="common">Black flying fox</name>
    <dbReference type="NCBI Taxonomy" id="9402"/>
    <lineage>
        <taxon>Eukaryota</taxon>
        <taxon>Metazoa</taxon>
        <taxon>Chordata</taxon>
        <taxon>Craniata</taxon>
        <taxon>Vertebrata</taxon>
        <taxon>Euteleostomi</taxon>
        <taxon>Mammalia</taxon>
        <taxon>Eutheria</taxon>
        <taxon>Laurasiatheria</taxon>
        <taxon>Chiroptera</taxon>
        <taxon>Yinpterochiroptera</taxon>
        <taxon>Pteropodoidea</taxon>
        <taxon>Pteropodidae</taxon>
        <taxon>Pteropodinae</taxon>
        <taxon>Pteropus</taxon>
    </lineage>
</organism>
<dbReference type="Pfam" id="PF20847">
    <property type="entry name" value="PNM8A"/>
    <property type="match status" value="1"/>
</dbReference>
<keyword evidence="4" id="KW-1185">Reference proteome</keyword>
<feature type="compositionally biased region" description="Low complexity" evidence="1">
    <location>
        <begin position="152"/>
        <end position="168"/>
    </location>
</feature>
<dbReference type="FunCoup" id="L5KNA7">
    <property type="interactions" value="130"/>
</dbReference>
<sequence length="324" mass="34690">MDAEIRKREEAGALEAYEAQLVAASAAATGRRVKKEPGRAFEVGSALKIENPDSWNDAEDERDPPKPLVRRAGAKTRSRRKKQKKNSKQEPASWKKPRGHCSASSEDPEAADGESMETSECIRSSRKPCVKQEELAFKKPVERRAWKFPRNAAQDAEPEAGGPAAASESDQDGGRDGPPKKKAMGWASAKSPASGRKKKKVSLGPVSYVLVDVEDAKKKPPIPKKGPGSRRGAAAQKAPRGPQPTEAPASTSQGAKAKPEGSPHGERDDRRKGEERERQVAADESQGPAHHVVSDEAPSAVEEVGDTAVEVAEGQSPDLAPRSP</sequence>
<feature type="compositionally biased region" description="Basic residues" evidence="1">
    <location>
        <begin position="68"/>
        <end position="86"/>
    </location>
</feature>
<evidence type="ECO:0000259" key="2">
    <source>
        <dbReference type="Pfam" id="PF20847"/>
    </source>
</evidence>
<feature type="region of interest" description="Disordered" evidence="1">
    <location>
        <begin position="26"/>
        <end position="45"/>
    </location>
</feature>
<dbReference type="InParanoid" id="L5KNA7"/>
<feature type="domain" description="Paraneoplastic antigen-like protein 8A C-terminal" evidence="2">
    <location>
        <begin position="1"/>
        <end position="198"/>
    </location>
</feature>
<evidence type="ECO:0000313" key="3">
    <source>
        <dbReference type="EMBL" id="ELK12787.1"/>
    </source>
</evidence>
<reference evidence="4" key="1">
    <citation type="journal article" date="2013" name="Science">
        <title>Comparative analysis of bat genomes provides insight into the evolution of flight and immunity.</title>
        <authorList>
            <person name="Zhang G."/>
            <person name="Cowled C."/>
            <person name="Shi Z."/>
            <person name="Huang Z."/>
            <person name="Bishop-Lilly K.A."/>
            <person name="Fang X."/>
            <person name="Wynne J.W."/>
            <person name="Xiong Z."/>
            <person name="Baker M.L."/>
            <person name="Zhao W."/>
            <person name="Tachedjian M."/>
            <person name="Zhu Y."/>
            <person name="Zhou P."/>
            <person name="Jiang X."/>
            <person name="Ng J."/>
            <person name="Yang L."/>
            <person name="Wu L."/>
            <person name="Xiao J."/>
            <person name="Feng Y."/>
            <person name="Chen Y."/>
            <person name="Sun X."/>
            <person name="Zhang Y."/>
            <person name="Marsh G.A."/>
            <person name="Crameri G."/>
            <person name="Broder C.C."/>
            <person name="Frey K.G."/>
            <person name="Wang L.F."/>
            <person name="Wang J."/>
        </authorList>
    </citation>
    <scope>NUCLEOTIDE SEQUENCE [LARGE SCALE GENOMIC DNA]</scope>
</reference>
<dbReference type="eggNOG" id="ENOG502TEDX">
    <property type="taxonomic scope" value="Eukaryota"/>
</dbReference>
<accession>L5KNA7</accession>
<dbReference type="STRING" id="9402.L5KNA7"/>
<proteinExistence type="predicted"/>